<evidence type="ECO:0000313" key="2">
    <source>
        <dbReference type="Proteomes" id="UP000825729"/>
    </source>
</evidence>
<dbReference type="PANTHER" id="PTHR48475">
    <property type="entry name" value="RIBONUCLEASE H"/>
    <property type="match status" value="1"/>
</dbReference>
<gene>
    <name evidence="1" type="ORF">H6P81_002672</name>
</gene>
<dbReference type="AlphaFoldDB" id="A0AAV7FC33"/>
<organism evidence="1 2">
    <name type="scientific">Aristolochia fimbriata</name>
    <name type="common">White veined hardy Dutchman's pipe vine</name>
    <dbReference type="NCBI Taxonomy" id="158543"/>
    <lineage>
        <taxon>Eukaryota</taxon>
        <taxon>Viridiplantae</taxon>
        <taxon>Streptophyta</taxon>
        <taxon>Embryophyta</taxon>
        <taxon>Tracheophyta</taxon>
        <taxon>Spermatophyta</taxon>
        <taxon>Magnoliopsida</taxon>
        <taxon>Magnoliidae</taxon>
        <taxon>Piperales</taxon>
        <taxon>Aristolochiaceae</taxon>
        <taxon>Aristolochia</taxon>
    </lineage>
</organism>
<protein>
    <recommendedName>
        <fullName evidence="3">RNase H type-1 domain-containing protein</fullName>
    </recommendedName>
</protein>
<dbReference type="InterPro" id="IPR012337">
    <property type="entry name" value="RNaseH-like_sf"/>
</dbReference>
<dbReference type="InterPro" id="IPR036397">
    <property type="entry name" value="RNaseH_sf"/>
</dbReference>
<reference evidence="1 2" key="1">
    <citation type="submission" date="2021-07" db="EMBL/GenBank/DDBJ databases">
        <title>The Aristolochia fimbriata genome: insights into angiosperm evolution, floral development and chemical biosynthesis.</title>
        <authorList>
            <person name="Jiao Y."/>
        </authorList>
    </citation>
    <scope>NUCLEOTIDE SEQUENCE [LARGE SCALE GENOMIC DNA]</scope>
    <source>
        <strain evidence="1">IBCAS-2021</strain>
        <tissue evidence="1">Leaf</tissue>
    </source>
</reference>
<proteinExistence type="predicted"/>
<sequence length="129" mass="14469">MYFDGTARRNGVGAGVLLVSLRKDPLPYSFVLTQTCSNNKAEYQAILLSLREFEVKKSELVPFWRYACDLLAQILEASLHYVPRSENGPADALAGIAVSLPQFDEQPNQAPIYERWVVPPPADEEVEEE</sequence>
<dbReference type="GO" id="GO:0003676">
    <property type="term" value="F:nucleic acid binding"/>
    <property type="evidence" value="ECO:0007669"/>
    <property type="project" value="InterPro"/>
</dbReference>
<dbReference type="PANTHER" id="PTHR48475:SF1">
    <property type="entry name" value="RNASE H TYPE-1 DOMAIN-CONTAINING PROTEIN"/>
    <property type="match status" value="1"/>
</dbReference>
<evidence type="ECO:0000313" key="1">
    <source>
        <dbReference type="EMBL" id="KAG9458164.1"/>
    </source>
</evidence>
<dbReference type="EMBL" id="JAINDJ010000002">
    <property type="protein sequence ID" value="KAG9458164.1"/>
    <property type="molecule type" value="Genomic_DNA"/>
</dbReference>
<dbReference type="SUPFAM" id="SSF53098">
    <property type="entry name" value="Ribonuclease H-like"/>
    <property type="match status" value="1"/>
</dbReference>
<accession>A0AAV7FC33</accession>
<dbReference type="Proteomes" id="UP000825729">
    <property type="component" value="Unassembled WGS sequence"/>
</dbReference>
<keyword evidence="2" id="KW-1185">Reference proteome</keyword>
<comment type="caution">
    <text evidence="1">The sequence shown here is derived from an EMBL/GenBank/DDBJ whole genome shotgun (WGS) entry which is preliminary data.</text>
</comment>
<evidence type="ECO:0008006" key="3">
    <source>
        <dbReference type="Google" id="ProtNLM"/>
    </source>
</evidence>
<name>A0AAV7FC33_ARIFI</name>
<dbReference type="Gene3D" id="3.30.420.10">
    <property type="entry name" value="Ribonuclease H-like superfamily/Ribonuclease H"/>
    <property type="match status" value="1"/>
</dbReference>